<evidence type="ECO:0000259" key="12">
    <source>
        <dbReference type="PROSITE" id="PS50879"/>
    </source>
</evidence>
<dbReference type="PANTHER" id="PTHR10642">
    <property type="entry name" value="RIBONUCLEASE H1"/>
    <property type="match status" value="1"/>
</dbReference>
<dbReference type="SUPFAM" id="SSF53098">
    <property type="entry name" value="Ribonuclease H-like"/>
    <property type="match status" value="1"/>
</dbReference>
<feature type="binding site" evidence="11">
    <location>
        <position position="11"/>
    </location>
    <ligand>
        <name>Mg(2+)</name>
        <dbReference type="ChEBI" id="CHEBI:18420"/>
        <label>1</label>
    </ligand>
</feature>
<keyword evidence="10 11" id="KW-0460">Magnesium</keyword>
<proteinExistence type="inferred from homology"/>
<dbReference type="PANTHER" id="PTHR10642:SF26">
    <property type="entry name" value="RIBONUCLEASE H1"/>
    <property type="match status" value="1"/>
</dbReference>
<evidence type="ECO:0000256" key="4">
    <source>
        <dbReference type="ARBA" id="ARBA00011245"/>
    </source>
</evidence>
<dbReference type="PROSITE" id="PS50879">
    <property type="entry name" value="RNASE_H_1"/>
    <property type="match status" value="1"/>
</dbReference>
<dbReference type="EC" id="3.1.26.4" evidence="5 11"/>
<evidence type="ECO:0000313" key="13">
    <source>
        <dbReference type="EMBL" id="QCI23259.1"/>
    </source>
</evidence>
<dbReference type="GO" id="GO:0043137">
    <property type="term" value="P:DNA replication, removal of RNA primer"/>
    <property type="evidence" value="ECO:0007669"/>
    <property type="project" value="TreeGrafter"/>
</dbReference>
<keyword evidence="11" id="KW-0963">Cytoplasm</keyword>
<evidence type="ECO:0000256" key="7">
    <source>
        <dbReference type="ARBA" id="ARBA00022723"/>
    </source>
</evidence>
<feature type="binding site" evidence="11">
    <location>
        <position position="11"/>
    </location>
    <ligand>
        <name>Mg(2+)</name>
        <dbReference type="ChEBI" id="CHEBI:18420"/>
        <label>2</label>
    </ligand>
</feature>
<name>A0A4D6Y2X7_BUCMH</name>
<comment type="function">
    <text evidence="2 11">Endonuclease that specifically degrades the RNA of RNA-DNA hybrids.</text>
</comment>
<dbReference type="FunFam" id="3.30.420.10:FF:000089">
    <property type="entry name" value="Ribonuclease H"/>
    <property type="match status" value="1"/>
</dbReference>
<evidence type="ECO:0000256" key="9">
    <source>
        <dbReference type="ARBA" id="ARBA00022801"/>
    </source>
</evidence>
<comment type="similarity">
    <text evidence="3 11">Belongs to the RNase H family.</text>
</comment>
<dbReference type="GO" id="GO:0004523">
    <property type="term" value="F:RNA-DNA hybrid ribonuclease activity"/>
    <property type="evidence" value="ECO:0007669"/>
    <property type="project" value="UniProtKB-UniRule"/>
</dbReference>
<feature type="domain" description="RNase H type-1" evidence="12">
    <location>
        <begin position="2"/>
        <end position="143"/>
    </location>
</feature>
<dbReference type="HAMAP" id="MF_00042">
    <property type="entry name" value="RNase_H"/>
    <property type="match status" value="1"/>
</dbReference>
<dbReference type="AlphaFoldDB" id="A0A4D6Y2X7"/>
<dbReference type="EMBL" id="CP033004">
    <property type="protein sequence ID" value="QCI23259.1"/>
    <property type="molecule type" value="Genomic_DNA"/>
</dbReference>
<dbReference type="Proteomes" id="UP000298566">
    <property type="component" value="Chromosome"/>
</dbReference>
<dbReference type="InterPro" id="IPR022892">
    <property type="entry name" value="RNaseHI"/>
</dbReference>
<dbReference type="InterPro" id="IPR002156">
    <property type="entry name" value="RNaseH_domain"/>
</dbReference>
<dbReference type="InterPro" id="IPR036397">
    <property type="entry name" value="RNaseH_sf"/>
</dbReference>
<evidence type="ECO:0000256" key="1">
    <source>
        <dbReference type="ARBA" id="ARBA00000077"/>
    </source>
</evidence>
<keyword evidence="7 11" id="KW-0479">Metal-binding</keyword>
<reference evidence="13 14" key="1">
    <citation type="submission" date="2018-10" db="EMBL/GenBank/DDBJ databases">
        <title>Comparative functional genomics of the obligate endosymbiont Buchnera aphidicola.</title>
        <authorList>
            <person name="Chong R.A."/>
        </authorList>
    </citation>
    <scope>NUCLEOTIDE SEQUENCE [LARGE SCALE GENOMIC DNA]</scope>
    <source>
        <strain evidence="13 14">Mrh</strain>
    </source>
</reference>
<evidence type="ECO:0000256" key="2">
    <source>
        <dbReference type="ARBA" id="ARBA00004065"/>
    </source>
</evidence>
<organism evidence="13 14">
    <name type="scientific">Buchnera aphidicola subsp. Melaphis rhois</name>
    <dbReference type="NCBI Taxonomy" id="118103"/>
    <lineage>
        <taxon>Bacteria</taxon>
        <taxon>Pseudomonadati</taxon>
        <taxon>Pseudomonadota</taxon>
        <taxon>Gammaproteobacteria</taxon>
        <taxon>Enterobacterales</taxon>
        <taxon>Erwiniaceae</taxon>
        <taxon>Buchnera</taxon>
    </lineage>
</organism>
<keyword evidence="8 11" id="KW-0255">Endonuclease</keyword>
<dbReference type="InterPro" id="IPR050092">
    <property type="entry name" value="RNase_H"/>
</dbReference>
<dbReference type="RefSeq" id="WP_158336460.1">
    <property type="nucleotide sequence ID" value="NZ_CP033004.1"/>
</dbReference>
<evidence type="ECO:0000313" key="14">
    <source>
        <dbReference type="Proteomes" id="UP000298566"/>
    </source>
</evidence>
<keyword evidence="6 11" id="KW-0540">Nuclease</keyword>
<comment type="cofactor">
    <cofactor evidence="11">
        <name>Mg(2+)</name>
        <dbReference type="ChEBI" id="CHEBI:18420"/>
    </cofactor>
    <text evidence="11">Binds 1 Mg(2+) ion per subunit. May bind a second metal ion at a regulatory site, or after substrate binding.</text>
</comment>
<comment type="catalytic activity">
    <reaction evidence="1 11">
        <text>Endonucleolytic cleavage to 5'-phosphomonoester.</text>
        <dbReference type="EC" id="3.1.26.4"/>
    </reaction>
</comment>
<dbReference type="NCBIfam" id="NF001236">
    <property type="entry name" value="PRK00203.1"/>
    <property type="match status" value="1"/>
</dbReference>
<evidence type="ECO:0000256" key="6">
    <source>
        <dbReference type="ARBA" id="ARBA00022722"/>
    </source>
</evidence>
<comment type="subcellular location">
    <subcellularLocation>
        <location evidence="11">Cytoplasm</location>
    </subcellularLocation>
</comment>
<dbReference type="GO" id="GO:0000287">
    <property type="term" value="F:magnesium ion binding"/>
    <property type="evidence" value="ECO:0007669"/>
    <property type="project" value="UniProtKB-UniRule"/>
</dbReference>
<feature type="binding site" evidence="11">
    <location>
        <position position="71"/>
    </location>
    <ligand>
        <name>Mg(2+)</name>
        <dbReference type="ChEBI" id="CHEBI:18420"/>
        <label>1</label>
    </ligand>
</feature>
<dbReference type="OrthoDB" id="7845843at2"/>
<sequence length="154" mass="17777">MLQRTVKIFSDGSCLGNPGPGGYSAIIKYKNSEITISEGFYLTTNNRMELMGVITALEKLKKQCTVEITVDSKYVKKGILLWIKRWKLNNWKTTKNKTVKNIDLWLRLNKISYIHHISWKWVKGHTGHPENEKCNNLAQYSAHNPTLKDVGYFC</sequence>
<accession>A0A4D6Y2X7</accession>
<dbReference type="GO" id="GO:0003676">
    <property type="term" value="F:nucleic acid binding"/>
    <property type="evidence" value="ECO:0007669"/>
    <property type="project" value="InterPro"/>
</dbReference>
<dbReference type="CDD" id="cd09278">
    <property type="entry name" value="RNase_HI_prokaryote_like"/>
    <property type="match status" value="1"/>
</dbReference>
<gene>
    <name evidence="11" type="primary">rnhA</name>
    <name evidence="13" type="ORF">D9V73_01170</name>
</gene>
<protein>
    <recommendedName>
        <fullName evidence="5 11">Ribonuclease H</fullName>
        <shortName evidence="11">RNase H</shortName>
        <ecNumber evidence="5 11">3.1.26.4</ecNumber>
    </recommendedName>
</protein>
<evidence type="ECO:0000256" key="3">
    <source>
        <dbReference type="ARBA" id="ARBA00005300"/>
    </source>
</evidence>
<dbReference type="Gene3D" id="3.30.420.10">
    <property type="entry name" value="Ribonuclease H-like superfamily/Ribonuclease H"/>
    <property type="match status" value="1"/>
</dbReference>
<keyword evidence="9 11" id="KW-0378">Hydrolase</keyword>
<dbReference type="GO" id="GO:0005737">
    <property type="term" value="C:cytoplasm"/>
    <property type="evidence" value="ECO:0007669"/>
    <property type="project" value="UniProtKB-SubCell"/>
</dbReference>
<evidence type="ECO:0000256" key="10">
    <source>
        <dbReference type="ARBA" id="ARBA00022842"/>
    </source>
</evidence>
<comment type="caution">
    <text evidence="11">Lacks conserved residue(s) required for the propagation of feature annotation.</text>
</comment>
<evidence type="ECO:0000256" key="11">
    <source>
        <dbReference type="HAMAP-Rule" id="MF_00042"/>
    </source>
</evidence>
<dbReference type="InterPro" id="IPR012337">
    <property type="entry name" value="RNaseH-like_sf"/>
</dbReference>
<evidence type="ECO:0000256" key="8">
    <source>
        <dbReference type="ARBA" id="ARBA00022759"/>
    </source>
</evidence>
<evidence type="ECO:0000256" key="5">
    <source>
        <dbReference type="ARBA" id="ARBA00012180"/>
    </source>
</evidence>
<comment type="subunit">
    <text evidence="4 11">Monomer.</text>
</comment>
<dbReference type="Pfam" id="PF00075">
    <property type="entry name" value="RNase_H"/>
    <property type="match status" value="1"/>
</dbReference>
<feature type="binding site" evidence="11">
    <location>
        <position position="49"/>
    </location>
    <ligand>
        <name>Mg(2+)</name>
        <dbReference type="ChEBI" id="CHEBI:18420"/>
        <label>1</label>
    </ligand>
</feature>